<dbReference type="InterPro" id="IPR036271">
    <property type="entry name" value="Tet_transcr_reg_TetR-rel_C_sf"/>
</dbReference>
<evidence type="ECO:0000259" key="5">
    <source>
        <dbReference type="PROSITE" id="PS50977"/>
    </source>
</evidence>
<dbReference type="Pfam" id="PF00440">
    <property type="entry name" value="TetR_N"/>
    <property type="match status" value="1"/>
</dbReference>
<dbReference type="EMBL" id="JBFNQN010000004">
    <property type="protein sequence ID" value="MEW9264567.1"/>
    <property type="molecule type" value="Genomic_DNA"/>
</dbReference>
<dbReference type="Gene3D" id="1.10.357.10">
    <property type="entry name" value="Tetracycline Repressor, domain 2"/>
    <property type="match status" value="1"/>
</dbReference>
<evidence type="ECO:0000256" key="2">
    <source>
        <dbReference type="ARBA" id="ARBA00023125"/>
    </source>
</evidence>
<feature type="DNA-binding region" description="H-T-H motif" evidence="4">
    <location>
        <begin position="29"/>
        <end position="48"/>
    </location>
</feature>
<keyword evidence="7" id="KW-1185">Reference proteome</keyword>
<accession>A0ABV3P5Q4</accession>
<dbReference type="PROSITE" id="PS50977">
    <property type="entry name" value="HTH_TETR_2"/>
    <property type="match status" value="1"/>
</dbReference>
<protein>
    <submittedName>
        <fullName evidence="6">Helix-turn-helix domain-containing protein</fullName>
    </submittedName>
</protein>
<sequence>MGRVQTFDTATVVRAARALFWERGYEDVSVPDLEEATGIRRSSLYHAFGSKRGVFDAAVESYLEDVVRPRLRPLQEAEVAPDALVTYLQGLRAALADGRPAAAQAGCLLLNAATAPVGRDEAVAQVVHGYRAELHAAFERGAVAAGTAAPQQVATLCTSAVVSAFVLARIDPAEAVATLDAVLAVVGTGAGARRAD</sequence>
<keyword evidence="3" id="KW-0804">Transcription</keyword>
<comment type="caution">
    <text evidence="6">The sequence shown here is derived from an EMBL/GenBank/DDBJ whole genome shotgun (WGS) entry which is preliminary data.</text>
</comment>
<dbReference type="InterPro" id="IPR001647">
    <property type="entry name" value="HTH_TetR"/>
</dbReference>
<evidence type="ECO:0000313" key="7">
    <source>
        <dbReference type="Proteomes" id="UP001555826"/>
    </source>
</evidence>
<dbReference type="PANTHER" id="PTHR47506:SF1">
    <property type="entry name" value="HTH-TYPE TRANSCRIPTIONAL REGULATOR YJDC"/>
    <property type="match status" value="1"/>
</dbReference>
<reference evidence="6 7" key="1">
    <citation type="submission" date="2024-07" db="EMBL/GenBank/DDBJ databases">
        <authorList>
            <person name="Thanompreechachai J."/>
            <person name="Duangmal K."/>
        </authorList>
    </citation>
    <scope>NUCLEOTIDE SEQUENCE [LARGE SCALE GENOMIC DNA]</scope>
    <source>
        <strain evidence="6 7">KCTC 19886</strain>
    </source>
</reference>
<dbReference type="PANTHER" id="PTHR47506">
    <property type="entry name" value="TRANSCRIPTIONAL REGULATORY PROTEIN"/>
    <property type="match status" value="1"/>
</dbReference>
<gene>
    <name evidence="6" type="ORF">AB1207_07400</name>
</gene>
<dbReference type="InterPro" id="IPR009057">
    <property type="entry name" value="Homeodomain-like_sf"/>
</dbReference>
<evidence type="ECO:0000256" key="1">
    <source>
        <dbReference type="ARBA" id="ARBA00023015"/>
    </source>
</evidence>
<organism evidence="6 7">
    <name type="scientific">Kineococcus endophyticus</name>
    <dbReference type="NCBI Taxonomy" id="1181883"/>
    <lineage>
        <taxon>Bacteria</taxon>
        <taxon>Bacillati</taxon>
        <taxon>Actinomycetota</taxon>
        <taxon>Actinomycetes</taxon>
        <taxon>Kineosporiales</taxon>
        <taxon>Kineosporiaceae</taxon>
        <taxon>Kineococcus</taxon>
    </lineage>
</organism>
<keyword evidence="1" id="KW-0805">Transcription regulation</keyword>
<feature type="domain" description="HTH tetR-type" evidence="5">
    <location>
        <begin position="6"/>
        <end position="66"/>
    </location>
</feature>
<dbReference type="SUPFAM" id="SSF48498">
    <property type="entry name" value="Tetracyclin repressor-like, C-terminal domain"/>
    <property type="match status" value="1"/>
</dbReference>
<dbReference type="Proteomes" id="UP001555826">
    <property type="component" value="Unassembled WGS sequence"/>
</dbReference>
<dbReference type="RefSeq" id="WP_367637311.1">
    <property type="nucleotide sequence ID" value="NZ_JBFNQN010000004.1"/>
</dbReference>
<evidence type="ECO:0000256" key="3">
    <source>
        <dbReference type="ARBA" id="ARBA00023163"/>
    </source>
</evidence>
<name>A0ABV3P5Q4_9ACTN</name>
<evidence type="ECO:0000313" key="6">
    <source>
        <dbReference type="EMBL" id="MEW9264567.1"/>
    </source>
</evidence>
<dbReference type="SUPFAM" id="SSF46689">
    <property type="entry name" value="Homeodomain-like"/>
    <property type="match status" value="1"/>
</dbReference>
<keyword evidence="2 4" id="KW-0238">DNA-binding</keyword>
<dbReference type="PRINTS" id="PR00455">
    <property type="entry name" value="HTHTETR"/>
</dbReference>
<evidence type="ECO:0000256" key="4">
    <source>
        <dbReference type="PROSITE-ProRule" id="PRU00335"/>
    </source>
</evidence>
<proteinExistence type="predicted"/>